<dbReference type="AlphaFoldDB" id="A0A554VE60"/>
<dbReference type="Gene3D" id="3.40.630.30">
    <property type="match status" value="1"/>
</dbReference>
<accession>A0A554VE60</accession>
<dbReference type="RefSeq" id="WP_143918113.1">
    <property type="nucleotide sequence ID" value="NZ_CANMIK010000037.1"/>
</dbReference>
<name>A0A554VE60_9FLAO</name>
<evidence type="ECO:0000313" key="3">
    <source>
        <dbReference type="Proteomes" id="UP000318833"/>
    </source>
</evidence>
<organism evidence="2 3">
    <name type="scientific">Aquimarina algiphila</name>
    <dbReference type="NCBI Taxonomy" id="2047982"/>
    <lineage>
        <taxon>Bacteria</taxon>
        <taxon>Pseudomonadati</taxon>
        <taxon>Bacteroidota</taxon>
        <taxon>Flavobacteriia</taxon>
        <taxon>Flavobacteriales</taxon>
        <taxon>Flavobacteriaceae</taxon>
        <taxon>Aquimarina</taxon>
    </lineage>
</organism>
<dbReference type="Proteomes" id="UP000318833">
    <property type="component" value="Unassembled WGS sequence"/>
</dbReference>
<proteinExistence type="predicted"/>
<protein>
    <submittedName>
        <fullName evidence="2">GNAT family N-acetyltransferase</fullName>
    </submittedName>
</protein>
<feature type="domain" description="N-acetyltransferase" evidence="1">
    <location>
        <begin position="7"/>
        <end position="145"/>
    </location>
</feature>
<dbReference type="EMBL" id="VLNR01000063">
    <property type="protein sequence ID" value="TSE05313.1"/>
    <property type="molecule type" value="Genomic_DNA"/>
</dbReference>
<evidence type="ECO:0000313" key="2">
    <source>
        <dbReference type="EMBL" id="TSE05313.1"/>
    </source>
</evidence>
<keyword evidence="2" id="KW-0808">Transferase</keyword>
<dbReference type="SUPFAM" id="SSF55729">
    <property type="entry name" value="Acyl-CoA N-acyltransferases (Nat)"/>
    <property type="match status" value="1"/>
</dbReference>
<sequence>MGQPNNITVRKAIHSEMDWINMKYKEVDFTSSNFDTEDIVIAEIENQKCGLGRLTKIDADHLELGGIYVFSKYRGLGIADAIVKKLLELTTPEKRVWCLPFKNLKSFYSKFDFVDYQKYNYQIPDKVFSKYQWCNSTYDKEVLLLVK</sequence>
<dbReference type="Pfam" id="PF13508">
    <property type="entry name" value="Acetyltransf_7"/>
    <property type="match status" value="1"/>
</dbReference>
<dbReference type="OrthoDB" id="512166at2"/>
<dbReference type="CDD" id="cd04301">
    <property type="entry name" value="NAT_SF"/>
    <property type="match status" value="1"/>
</dbReference>
<comment type="caution">
    <text evidence="2">The sequence shown here is derived from an EMBL/GenBank/DDBJ whole genome shotgun (WGS) entry which is preliminary data.</text>
</comment>
<evidence type="ECO:0000259" key="1">
    <source>
        <dbReference type="PROSITE" id="PS51186"/>
    </source>
</evidence>
<dbReference type="GO" id="GO:0016747">
    <property type="term" value="F:acyltransferase activity, transferring groups other than amino-acyl groups"/>
    <property type="evidence" value="ECO:0007669"/>
    <property type="project" value="InterPro"/>
</dbReference>
<reference evidence="2 3" key="1">
    <citation type="submission" date="2019-07" db="EMBL/GenBank/DDBJ databases">
        <title>The draft genome sequence of Aquimarina algiphila M91.</title>
        <authorList>
            <person name="Meng X."/>
        </authorList>
    </citation>
    <scope>NUCLEOTIDE SEQUENCE [LARGE SCALE GENOMIC DNA]</scope>
    <source>
        <strain evidence="2 3">M91</strain>
    </source>
</reference>
<gene>
    <name evidence="2" type="ORF">FOF46_23235</name>
</gene>
<dbReference type="InterPro" id="IPR000182">
    <property type="entry name" value="GNAT_dom"/>
</dbReference>
<dbReference type="PROSITE" id="PS51186">
    <property type="entry name" value="GNAT"/>
    <property type="match status" value="1"/>
</dbReference>
<dbReference type="InterPro" id="IPR016181">
    <property type="entry name" value="Acyl_CoA_acyltransferase"/>
</dbReference>
<keyword evidence="3" id="KW-1185">Reference proteome</keyword>